<dbReference type="InterPro" id="IPR051785">
    <property type="entry name" value="MMCE/EMCE_epimerase"/>
</dbReference>
<protein>
    <submittedName>
        <fullName evidence="3">VOC family protein</fullName>
    </submittedName>
</protein>
<accession>A0A3A8ANW8</accession>
<dbReference type="GO" id="GO:0004493">
    <property type="term" value="F:methylmalonyl-CoA epimerase activity"/>
    <property type="evidence" value="ECO:0007669"/>
    <property type="project" value="TreeGrafter"/>
</dbReference>
<dbReference type="Pfam" id="PF00903">
    <property type="entry name" value="Glyoxalase"/>
    <property type="match status" value="1"/>
</dbReference>
<dbReference type="Proteomes" id="UP000246132">
    <property type="component" value="Unassembled WGS sequence"/>
</dbReference>
<dbReference type="InterPro" id="IPR037523">
    <property type="entry name" value="VOC_core"/>
</dbReference>
<keyword evidence="1" id="KW-0479">Metal-binding</keyword>
<name>A0A3A8ANW8_9HYPH</name>
<dbReference type="SUPFAM" id="SSF54593">
    <property type="entry name" value="Glyoxalase/Bleomycin resistance protein/Dihydroxybiphenyl dioxygenase"/>
    <property type="match status" value="1"/>
</dbReference>
<feature type="domain" description="VOC" evidence="2">
    <location>
        <begin position="9"/>
        <end position="133"/>
    </location>
</feature>
<dbReference type="EMBL" id="QFWV02000004">
    <property type="protein sequence ID" value="RKF07391.1"/>
    <property type="molecule type" value="Genomic_DNA"/>
</dbReference>
<dbReference type="PANTHER" id="PTHR43048:SF4">
    <property type="entry name" value="RING-CLEAVING DIOXYGENASE-RELATED"/>
    <property type="match status" value="1"/>
</dbReference>
<dbReference type="GO" id="GO:0046872">
    <property type="term" value="F:metal ion binding"/>
    <property type="evidence" value="ECO:0007669"/>
    <property type="project" value="UniProtKB-KW"/>
</dbReference>
<dbReference type="RefSeq" id="WP_109768900.1">
    <property type="nucleotide sequence ID" value="NZ_JASHJQ010000008.1"/>
</dbReference>
<evidence type="ECO:0000313" key="3">
    <source>
        <dbReference type="EMBL" id="RKF07391.1"/>
    </source>
</evidence>
<sequence length="137" mass="14878">MADDFPAPGMALTHILVVSDIDAARTFYRDVLGASIEREYGGTSIVLRFLESWLLLVTGGGPTDDKPDTAMETPAEPNRVSHAMTIRVPDCQAAYATLKARGAIFLTPPVDRGPEIRCFFRDPDGHLFEISEAVGKA</sequence>
<dbReference type="Gene3D" id="3.10.180.10">
    <property type="entry name" value="2,3-Dihydroxybiphenyl 1,2-Dioxygenase, domain 1"/>
    <property type="match status" value="1"/>
</dbReference>
<keyword evidence="4" id="KW-1185">Reference proteome</keyword>
<gene>
    <name evidence="3" type="ORF">DEM25_006160</name>
</gene>
<evidence type="ECO:0000256" key="1">
    <source>
        <dbReference type="ARBA" id="ARBA00022723"/>
    </source>
</evidence>
<dbReference type="InterPro" id="IPR004360">
    <property type="entry name" value="Glyas_Fos-R_dOase_dom"/>
</dbReference>
<organism evidence="3 4">
    <name type="scientific">Oceaniradius stylonematis</name>
    <dbReference type="NCBI Taxonomy" id="2184161"/>
    <lineage>
        <taxon>Bacteria</taxon>
        <taxon>Pseudomonadati</taxon>
        <taxon>Pseudomonadota</taxon>
        <taxon>Alphaproteobacteria</taxon>
        <taxon>Hyphomicrobiales</taxon>
        <taxon>Ahrensiaceae</taxon>
        <taxon>Oceaniradius</taxon>
    </lineage>
</organism>
<dbReference type="AlphaFoldDB" id="A0A3A8ANW8"/>
<dbReference type="OrthoDB" id="8076422at2"/>
<dbReference type="PROSITE" id="PS51819">
    <property type="entry name" value="VOC"/>
    <property type="match status" value="1"/>
</dbReference>
<evidence type="ECO:0000313" key="4">
    <source>
        <dbReference type="Proteomes" id="UP000246132"/>
    </source>
</evidence>
<evidence type="ECO:0000259" key="2">
    <source>
        <dbReference type="PROSITE" id="PS51819"/>
    </source>
</evidence>
<dbReference type="GO" id="GO:0046491">
    <property type="term" value="P:L-methylmalonyl-CoA metabolic process"/>
    <property type="evidence" value="ECO:0007669"/>
    <property type="project" value="TreeGrafter"/>
</dbReference>
<comment type="caution">
    <text evidence="3">The sequence shown here is derived from an EMBL/GenBank/DDBJ whole genome shotgun (WGS) entry which is preliminary data.</text>
</comment>
<dbReference type="InterPro" id="IPR029068">
    <property type="entry name" value="Glyas_Bleomycin-R_OHBP_Dase"/>
</dbReference>
<dbReference type="PANTHER" id="PTHR43048">
    <property type="entry name" value="METHYLMALONYL-COA EPIMERASE"/>
    <property type="match status" value="1"/>
</dbReference>
<proteinExistence type="predicted"/>
<reference evidence="3 4" key="1">
    <citation type="journal article" date="2018" name="Int. J. Syst. Bacteriol.">
        <title>Oceaniradius stylonemae gen. nov., sp. nov., isolated from a red alga, Stylonema cornu-cervi.</title>
        <authorList>
            <person name="Jeong S."/>
        </authorList>
    </citation>
    <scope>NUCLEOTIDE SEQUENCE [LARGE SCALE GENOMIC DNA]</scope>
    <source>
        <strain evidence="3 4">StC1</strain>
    </source>
</reference>